<name>A0AAD6J745_DREDA</name>
<dbReference type="InterPro" id="IPR036388">
    <property type="entry name" value="WH-like_DNA-bd_sf"/>
</dbReference>
<comment type="subcellular location">
    <subcellularLocation>
        <location evidence="1 4">Nucleus</location>
    </subcellularLocation>
</comment>
<feature type="DNA-binding region" description="Fork-head" evidence="4">
    <location>
        <begin position="265"/>
        <end position="355"/>
    </location>
</feature>
<keyword evidence="3 4" id="KW-0539">Nucleus</keyword>
<dbReference type="PROSITE" id="PS00658">
    <property type="entry name" value="FORK_HEAD_2"/>
    <property type="match status" value="1"/>
</dbReference>
<dbReference type="PROSITE" id="PS50039">
    <property type="entry name" value="FORK_HEAD_3"/>
    <property type="match status" value="1"/>
</dbReference>
<reference evidence="7" key="1">
    <citation type="submission" date="2023-01" db="EMBL/GenBank/DDBJ databases">
        <title>The chitinases involved in constricting ring structure development in the nematode-trapping fungus Drechslerella dactyloides.</title>
        <authorList>
            <person name="Wang R."/>
            <person name="Zhang L."/>
            <person name="Tang P."/>
            <person name="Li S."/>
            <person name="Liang L."/>
        </authorList>
    </citation>
    <scope>NUCLEOTIDE SEQUENCE</scope>
    <source>
        <strain evidence="7">YMF1.00031</strain>
    </source>
</reference>
<comment type="caution">
    <text evidence="7">The sequence shown here is derived from an EMBL/GenBank/DDBJ whole genome shotgun (WGS) entry which is preliminary data.</text>
</comment>
<keyword evidence="2 4" id="KW-0238">DNA-binding</keyword>
<evidence type="ECO:0000256" key="2">
    <source>
        <dbReference type="ARBA" id="ARBA00023125"/>
    </source>
</evidence>
<dbReference type="InterPro" id="IPR001766">
    <property type="entry name" value="Fork_head_dom"/>
</dbReference>
<dbReference type="SMART" id="SM00339">
    <property type="entry name" value="FH"/>
    <property type="match status" value="1"/>
</dbReference>
<dbReference type="PRINTS" id="PR00053">
    <property type="entry name" value="FORKHEAD"/>
</dbReference>
<feature type="domain" description="Fork-head" evidence="6">
    <location>
        <begin position="265"/>
        <end position="355"/>
    </location>
</feature>
<dbReference type="AlphaFoldDB" id="A0AAD6J745"/>
<dbReference type="SUPFAM" id="SSF46785">
    <property type="entry name" value="Winged helix' DNA-binding domain"/>
    <property type="match status" value="1"/>
</dbReference>
<feature type="compositionally biased region" description="Polar residues" evidence="5">
    <location>
        <begin position="45"/>
        <end position="56"/>
    </location>
</feature>
<feature type="compositionally biased region" description="Basic and acidic residues" evidence="5">
    <location>
        <begin position="223"/>
        <end position="233"/>
    </location>
</feature>
<proteinExistence type="predicted"/>
<dbReference type="FunFam" id="1.10.10.10:FF:000260">
    <property type="entry name" value="Forkhead transcription factor (Sep1)"/>
    <property type="match status" value="1"/>
</dbReference>
<dbReference type="GO" id="GO:0000978">
    <property type="term" value="F:RNA polymerase II cis-regulatory region sequence-specific DNA binding"/>
    <property type="evidence" value="ECO:0007669"/>
    <property type="project" value="TreeGrafter"/>
</dbReference>
<feature type="region of interest" description="Disordered" evidence="5">
    <location>
        <begin position="461"/>
        <end position="576"/>
    </location>
</feature>
<feature type="region of interest" description="Disordered" evidence="5">
    <location>
        <begin position="205"/>
        <end position="263"/>
    </location>
</feature>
<dbReference type="CDD" id="cd00059">
    <property type="entry name" value="FH_FOX"/>
    <property type="match status" value="1"/>
</dbReference>
<dbReference type="Proteomes" id="UP001221413">
    <property type="component" value="Unassembled WGS sequence"/>
</dbReference>
<dbReference type="Pfam" id="PF00250">
    <property type="entry name" value="Forkhead"/>
    <property type="match status" value="1"/>
</dbReference>
<feature type="compositionally biased region" description="Basic and acidic residues" evidence="5">
    <location>
        <begin position="378"/>
        <end position="395"/>
    </location>
</feature>
<dbReference type="Gene3D" id="1.10.10.10">
    <property type="entry name" value="Winged helix-like DNA-binding domain superfamily/Winged helix DNA-binding domain"/>
    <property type="match status" value="1"/>
</dbReference>
<dbReference type="GO" id="GO:0001228">
    <property type="term" value="F:DNA-binding transcription activator activity, RNA polymerase II-specific"/>
    <property type="evidence" value="ECO:0007669"/>
    <property type="project" value="UniProtKB-ARBA"/>
</dbReference>
<dbReference type="InterPro" id="IPR050211">
    <property type="entry name" value="FOX_domain-containing"/>
</dbReference>
<feature type="compositionally biased region" description="Low complexity" evidence="5">
    <location>
        <begin position="86"/>
        <end position="109"/>
    </location>
</feature>
<feature type="compositionally biased region" description="Low complexity" evidence="5">
    <location>
        <begin position="58"/>
        <end position="73"/>
    </location>
</feature>
<feature type="compositionally biased region" description="Basic residues" evidence="5">
    <location>
        <begin position="523"/>
        <end position="537"/>
    </location>
</feature>
<evidence type="ECO:0000256" key="4">
    <source>
        <dbReference type="PROSITE-ProRule" id="PRU00089"/>
    </source>
</evidence>
<evidence type="ECO:0000256" key="5">
    <source>
        <dbReference type="SAM" id="MobiDB-lite"/>
    </source>
</evidence>
<feature type="region of interest" description="Disordered" evidence="5">
    <location>
        <begin position="358"/>
        <end position="406"/>
    </location>
</feature>
<sequence>MDAQTIAKSMAMAAAAAASTTSSMPVHPTVTNAFKPTADSFRYFSPQSSPDNVKTGNRSRSSSTSPSAKKVSALQEISSNIKDIRPPQQQNFKFKPPTTSNPSPSKGTSLQDKMPPPKATLKNNVSLPPPSRPNFSSISPTKRPPLTVFSTSSHSRKPSAGSGSVTPVSTSVNKENLLPDEQLLRDALIKDLTGASPEKAIKAEPADVAPAPPAPAAPIAAKPAEKKSKESKPKAAPPTFSVGPTALDTIPDPSELPIPEDDGTKPHYSYANLIGMALIRAPSRKLTLAHIYKWISTHFSFYKSADSGWQNSIRHNLSLSQKFIKVERPKDDPGKGNYWTIAEGYEYEFIRMKTRRGSSISNSAPKKKTTTTTPETPAPEKKEAGTLPPPKKEILPKTAEPPSVPATDDFPAISSDATIDEATLEPDYQGLTSQADFIGDSFTSLFDDGLAIPSNIFSEAPIPAPSSPPGIMHSSPPITRRTRSPHGGDHVFSSSKGTKRKRMSGGHDMDDSGYFSGLDSSVTRHKTGMGPPKKIKKGRAEEEIARIRSSSAAMESPVPRLSGRPPMMTNSSSPLRAYDRNYKPVLAPKTPIAAVKAISKPPASASPNTNLRMHRNLVRNLVGSPIKGMELLSDEPSWIQGWDFTGNDNSWDPSAFPSWEQWVEPAEPGLVGDLDDYFDCSFFQSPVRDPSPKRQDKKAATTSIFEDLEPASDDMPAVASKAIDIVAAMRQGAEKIRAVTERPGMSRIASAKF</sequence>
<dbReference type="EMBL" id="JAQGDS010000001">
    <property type="protein sequence ID" value="KAJ6264735.1"/>
    <property type="molecule type" value="Genomic_DNA"/>
</dbReference>
<dbReference type="InterPro" id="IPR036390">
    <property type="entry name" value="WH_DNA-bd_sf"/>
</dbReference>
<dbReference type="PANTHER" id="PTHR11829">
    <property type="entry name" value="FORKHEAD BOX PROTEIN"/>
    <property type="match status" value="1"/>
</dbReference>
<organism evidence="7 8">
    <name type="scientific">Drechslerella dactyloides</name>
    <name type="common">Nematode-trapping fungus</name>
    <name type="synonym">Arthrobotrys dactyloides</name>
    <dbReference type="NCBI Taxonomy" id="74499"/>
    <lineage>
        <taxon>Eukaryota</taxon>
        <taxon>Fungi</taxon>
        <taxon>Dikarya</taxon>
        <taxon>Ascomycota</taxon>
        <taxon>Pezizomycotina</taxon>
        <taxon>Orbiliomycetes</taxon>
        <taxon>Orbiliales</taxon>
        <taxon>Orbiliaceae</taxon>
        <taxon>Drechslerella</taxon>
    </lineage>
</organism>
<accession>A0AAD6J745</accession>
<protein>
    <recommendedName>
        <fullName evidence="6">Fork-head domain-containing protein</fullName>
    </recommendedName>
</protein>
<feature type="region of interest" description="Disordered" evidence="5">
    <location>
        <begin position="40"/>
        <end position="173"/>
    </location>
</feature>
<evidence type="ECO:0000256" key="1">
    <source>
        <dbReference type="ARBA" id="ARBA00004123"/>
    </source>
</evidence>
<evidence type="ECO:0000313" key="8">
    <source>
        <dbReference type="Proteomes" id="UP001221413"/>
    </source>
</evidence>
<evidence type="ECO:0000313" key="7">
    <source>
        <dbReference type="EMBL" id="KAJ6264735.1"/>
    </source>
</evidence>
<dbReference type="GO" id="GO:0005634">
    <property type="term" value="C:nucleus"/>
    <property type="evidence" value="ECO:0007669"/>
    <property type="project" value="UniProtKB-SubCell"/>
</dbReference>
<dbReference type="InterPro" id="IPR030456">
    <property type="entry name" value="TF_fork_head_CS_2"/>
</dbReference>
<dbReference type="PANTHER" id="PTHR11829:SF343">
    <property type="entry name" value="FORK-HEAD DOMAIN-CONTAINING PROTEIN"/>
    <property type="match status" value="1"/>
</dbReference>
<feature type="compositionally biased region" description="Low complexity" evidence="5">
    <location>
        <begin position="158"/>
        <end position="171"/>
    </location>
</feature>
<evidence type="ECO:0000259" key="6">
    <source>
        <dbReference type="PROSITE" id="PS50039"/>
    </source>
</evidence>
<evidence type="ECO:0000256" key="3">
    <source>
        <dbReference type="ARBA" id="ARBA00023242"/>
    </source>
</evidence>
<keyword evidence="8" id="KW-1185">Reference proteome</keyword>
<gene>
    <name evidence="7" type="ORF">Dda_0885</name>
</gene>